<evidence type="ECO:0000313" key="2">
    <source>
        <dbReference type="EMBL" id="PVZ68315.1"/>
    </source>
</evidence>
<reference evidence="2 3" key="1">
    <citation type="submission" date="2018-04" db="EMBL/GenBank/DDBJ databases">
        <title>Thalassorhabdus spongiae gen. nov., sp. nov., isolated from a marine sponge in South-West Iceland.</title>
        <authorList>
            <person name="Knobloch S."/>
            <person name="Daussin A."/>
            <person name="Johannsson R."/>
            <person name="Marteinsson V.T."/>
        </authorList>
    </citation>
    <scope>NUCLEOTIDE SEQUENCE [LARGE SCALE GENOMIC DNA]</scope>
    <source>
        <strain evidence="2 3">Hp12</strain>
    </source>
</reference>
<keyword evidence="1" id="KW-0472">Membrane</keyword>
<dbReference type="RefSeq" id="WP_116687643.1">
    <property type="nucleotide sequence ID" value="NZ_CAWNYD010000005.1"/>
</dbReference>
<feature type="transmembrane region" description="Helical" evidence="1">
    <location>
        <begin position="369"/>
        <end position="389"/>
    </location>
</feature>
<dbReference type="Proteomes" id="UP000244906">
    <property type="component" value="Unassembled WGS sequence"/>
</dbReference>
<keyword evidence="1" id="KW-1133">Transmembrane helix</keyword>
<dbReference type="AlphaFoldDB" id="A0A2V1GZ94"/>
<evidence type="ECO:0000256" key="1">
    <source>
        <dbReference type="SAM" id="Phobius"/>
    </source>
</evidence>
<feature type="transmembrane region" description="Helical" evidence="1">
    <location>
        <begin position="345"/>
        <end position="363"/>
    </location>
</feature>
<keyword evidence="3" id="KW-1185">Reference proteome</keyword>
<keyword evidence="1" id="KW-0812">Transmembrane</keyword>
<accession>A0A2V1GZ94</accession>
<gene>
    <name evidence="2" type="ORF">DC094_13595</name>
</gene>
<proteinExistence type="predicted"/>
<sequence length="395" mass="46195">MPIFIHNYQDYGLGMPLRRLLCCFGCFKSSEIEDDSQPEQVELKPHTYLPIHPNLISTFSVQTAAITNQEHATKKIERHEVKFPNFLVSASNDRMELSLMYSQIFSEKKSMEQTLERKAKQSWEMLTTINLEEYSETDLCDDIYHRNITNLGIDTTPYFAENESIEMDFYLSFRGMFTSHSLKIKHKSRGLVNLRPYSEFDKEMKSKPFIHIISNEPKLIHSLYRVYLNFKRTEISKVLCHLSVFMNSSENKSLHCKFSIQKRFSSFINHTPCDKLVGYCTSFKQAKELCEHFSKKPTLLYEDIPIISSTIPGIDLTGYGVTLNLKSSLKEVAYIHPKAVSWSRLMAIIFYNCFIFLRLNFLYQMNYDTYRALIILVIVKLNINPMILYQRLTDS</sequence>
<organism evidence="2 3">
    <name type="scientific">Pelagibaculum spongiae</name>
    <dbReference type="NCBI Taxonomy" id="2080658"/>
    <lineage>
        <taxon>Bacteria</taxon>
        <taxon>Pseudomonadati</taxon>
        <taxon>Pseudomonadota</taxon>
        <taxon>Gammaproteobacteria</taxon>
        <taxon>Oceanospirillales</taxon>
        <taxon>Pelagibaculum</taxon>
    </lineage>
</organism>
<evidence type="ECO:0000313" key="3">
    <source>
        <dbReference type="Proteomes" id="UP000244906"/>
    </source>
</evidence>
<name>A0A2V1GZ94_9GAMM</name>
<dbReference type="EMBL" id="QDDL01000005">
    <property type="protein sequence ID" value="PVZ68315.1"/>
    <property type="molecule type" value="Genomic_DNA"/>
</dbReference>
<comment type="caution">
    <text evidence="2">The sequence shown here is derived from an EMBL/GenBank/DDBJ whole genome shotgun (WGS) entry which is preliminary data.</text>
</comment>
<protein>
    <submittedName>
        <fullName evidence="2">Uncharacterized protein</fullName>
    </submittedName>
</protein>